<evidence type="ECO:0000256" key="1">
    <source>
        <dbReference type="SAM" id="MobiDB-lite"/>
    </source>
</evidence>
<protein>
    <submittedName>
        <fullName evidence="2">Uncharacterized protein</fullName>
    </submittedName>
</protein>
<proteinExistence type="predicted"/>
<organism evidence="2 3">
    <name type="scientific">Armillaria novae-zelandiae</name>
    <dbReference type="NCBI Taxonomy" id="153914"/>
    <lineage>
        <taxon>Eukaryota</taxon>
        <taxon>Fungi</taxon>
        <taxon>Dikarya</taxon>
        <taxon>Basidiomycota</taxon>
        <taxon>Agaricomycotina</taxon>
        <taxon>Agaricomycetes</taxon>
        <taxon>Agaricomycetidae</taxon>
        <taxon>Agaricales</taxon>
        <taxon>Marasmiineae</taxon>
        <taxon>Physalacriaceae</taxon>
        <taxon>Armillaria</taxon>
    </lineage>
</organism>
<name>A0AA39U8A6_9AGAR</name>
<comment type="caution">
    <text evidence="2">The sequence shown here is derived from an EMBL/GenBank/DDBJ whole genome shotgun (WGS) entry which is preliminary data.</text>
</comment>
<reference evidence="2" key="1">
    <citation type="submission" date="2023-06" db="EMBL/GenBank/DDBJ databases">
        <authorList>
            <consortium name="Lawrence Berkeley National Laboratory"/>
            <person name="Ahrendt S."/>
            <person name="Sahu N."/>
            <person name="Indic B."/>
            <person name="Wong-Bajracharya J."/>
            <person name="Merenyi Z."/>
            <person name="Ke H.-M."/>
            <person name="Monk M."/>
            <person name="Kocsube S."/>
            <person name="Drula E."/>
            <person name="Lipzen A."/>
            <person name="Balint B."/>
            <person name="Henrissat B."/>
            <person name="Andreopoulos B."/>
            <person name="Martin F.M."/>
            <person name="Harder C.B."/>
            <person name="Rigling D."/>
            <person name="Ford K.L."/>
            <person name="Foster G.D."/>
            <person name="Pangilinan J."/>
            <person name="Papanicolaou A."/>
            <person name="Barry K."/>
            <person name="LaButti K."/>
            <person name="Viragh M."/>
            <person name="Koriabine M."/>
            <person name="Yan M."/>
            <person name="Riley R."/>
            <person name="Champramary S."/>
            <person name="Plett K.L."/>
            <person name="Tsai I.J."/>
            <person name="Slot J."/>
            <person name="Sipos G."/>
            <person name="Plett J."/>
            <person name="Nagy L.G."/>
            <person name="Grigoriev I.V."/>
        </authorList>
    </citation>
    <scope>NUCLEOTIDE SEQUENCE</scope>
    <source>
        <strain evidence="2">ICMP 16352</strain>
    </source>
</reference>
<keyword evidence="3" id="KW-1185">Reference proteome</keyword>
<accession>A0AA39U8A6</accession>
<dbReference type="Proteomes" id="UP001175227">
    <property type="component" value="Unassembled WGS sequence"/>
</dbReference>
<evidence type="ECO:0000313" key="2">
    <source>
        <dbReference type="EMBL" id="KAK0476758.1"/>
    </source>
</evidence>
<dbReference type="EMBL" id="JAUEPR010000019">
    <property type="protein sequence ID" value="KAK0476758.1"/>
    <property type="molecule type" value="Genomic_DNA"/>
</dbReference>
<feature type="region of interest" description="Disordered" evidence="1">
    <location>
        <begin position="277"/>
        <end position="296"/>
    </location>
</feature>
<gene>
    <name evidence="2" type="ORF">IW261DRAFT_1637204</name>
</gene>
<sequence length="638" mass="73217">MAARYGYTPVTALEDATNSFVEIASALIHDCIVGIERGGTAFSNREILVSLSIHSTDLHEQQCLSRLAEHRDRVFEGKEVLDQLRHALRHVSEEWSHELAWRGHVRRRDFHLRFNEFVWEVRQRLDAPAALRGHRDRIRAFLGVRTRVGVSNGARVDDRREAAVLYDTLQGLDALLHGRHNHGDTLPRLVSLDQDSSHSEELIMARDVICGILPGPSILTFETAVRKFFVPLLATRTMARLLCERRELGQLCERVAYGERQALDALDEARRTLQQILQSTPSPQPQTPARRRHDPVPYRTRYHDHHLHWCHDCATPCRFHRRRETTHTEPHRSQSPATPTRQHYPPFNPFLYSCQPQYRVTPCYSPPSPVIPPDLPPFTSHTPNGQNTVLTLTIHLRNRSIPPLTLHRRISLALSSCVTQTAANASSNPDSLIYGIHLPRSTRTLTCHVDLVDATKDTAQEPYTTLSSLPNYIGFRKCFPNLTRIFLEVRYYIRCGFSPLILHDRSTVRTRISITLDQATTQLGVLPVDWEITTDDLEPEYIHGDYADHDWRMFLWDARIAMAPATLSKCIEATPLKDLLSHSTYVNRVMRFSGHGVHTERSGDVRAVNRRFGKAARVSRPFSEIDSFFFLWARFYLY</sequence>
<dbReference type="AlphaFoldDB" id="A0AA39U8A6"/>
<evidence type="ECO:0000313" key="3">
    <source>
        <dbReference type="Proteomes" id="UP001175227"/>
    </source>
</evidence>